<keyword evidence="3" id="KW-1185">Reference proteome</keyword>
<dbReference type="Proteomes" id="UP001596043">
    <property type="component" value="Unassembled WGS sequence"/>
</dbReference>
<organism evidence="2 3">
    <name type="scientific">Dokdonia ponticola</name>
    <dbReference type="NCBI Taxonomy" id="2041041"/>
    <lineage>
        <taxon>Bacteria</taxon>
        <taxon>Pseudomonadati</taxon>
        <taxon>Bacteroidota</taxon>
        <taxon>Flavobacteriia</taxon>
        <taxon>Flavobacteriales</taxon>
        <taxon>Flavobacteriaceae</taxon>
        <taxon>Dokdonia</taxon>
    </lineage>
</organism>
<proteinExistence type="predicted"/>
<keyword evidence="1" id="KW-0175">Coiled coil</keyword>
<dbReference type="InterPro" id="IPR027417">
    <property type="entry name" value="P-loop_NTPase"/>
</dbReference>
<evidence type="ECO:0000313" key="2">
    <source>
        <dbReference type="EMBL" id="MFC4634651.1"/>
    </source>
</evidence>
<dbReference type="SUPFAM" id="SSF52540">
    <property type="entry name" value="P-loop containing nucleoside triphosphate hydrolases"/>
    <property type="match status" value="1"/>
</dbReference>
<sequence length="752" mass="88005">MSGFRLLAIRPLLDCDETFLKGLDPNGVFSFYSNYQYLGKKGETVSNIEPVEEIIIEKDDSFNIYNEEINGTSINISALVGENGSGKSTLLELFYVTCYAIALEKGIVPGSKYFSEKYIKTEELYLYKIISNINRVQTYLRVDLIYAIDLDFFSINYVDGRLSHRHIQGPGKFLNFKNKTYKNDSISIYEGISNELFFYSIVTNYSLYGLNTINQGHWLKSLFHKNDGYQTPLVITPMRTEGVININNEFHFAQTRVLSNLVDENFIIKNIVNNKDVESINFELDTERFISINNVSIDLVYQRYIKEYKLSNGNQYTDKEFFIDIYNALYRERKLRIKEIDVKVIPHFESLIKYILRKLIRISSNYKEYFEFSFLPKDEKPIPSLRKFREFLLKLQNDNSHIVLKLRQILNAIRFNIFKNSDEIHWEPNNLVDKEKTTKYYYKLKTKEFVSRIKSIKDNFPSIDLIELIPVAAYRPYLIIEKITKTGEGHIFESLSSGEQQFAHSLHSIYYHLLNVNSVFKSKTEKIKYNYVNIILDEIELYYHPDFQKAYIKELLNGIKNLKLNNIKGINIIFSTHSPFILSDIPANNILRLKEGEVYKEGNIKSFGANIHDILADDFFLSNGFMGDFAKEKIDEVIIWLNSERLQKEVTSLKKEIKSLKREEKITNGIKNKILNTKIEELKELKDRAPDLSMQYCESLIKIIDEPLLKNTLDEMYNTIYPKTEDEKLEEIRAYAKKLGRDDIANKLDNLD</sequence>
<dbReference type="EMBL" id="JBHSFV010000007">
    <property type="protein sequence ID" value="MFC4634651.1"/>
    <property type="molecule type" value="Genomic_DNA"/>
</dbReference>
<dbReference type="Gene3D" id="3.40.50.300">
    <property type="entry name" value="P-loop containing nucleotide triphosphate hydrolases"/>
    <property type="match status" value="1"/>
</dbReference>
<reference evidence="3" key="1">
    <citation type="journal article" date="2019" name="Int. J. Syst. Evol. Microbiol.">
        <title>The Global Catalogue of Microorganisms (GCM) 10K type strain sequencing project: providing services to taxonomists for standard genome sequencing and annotation.</title>
        <authorList>
            <consortium name="The Broad Institute Genomics Platform"/>
            <consortium name="The Broad Institute Genome Sequencing Center for Infectious Disease"/>
            <person name="Wu L."/>
            <person name="Ma J."/>
        </authorList>
    </citation>
    <scope>NUCLEOTIDE SEQUENCE [LARGE SCALE GENOMIC DNA]</scope>
    <source>
        <strain evidence="3">YJ-61-S</strain>
    </source>
</reference>
<dbReference type="RefSeq" id="WP_379979119.1">
    <property type="nucleotide sequence ID" value="NZ_JBHSFV010000007.1"/>
</dbReference>
<evidence type="ECO:0000313" key="3">
    <source>
        <dbReference type="Proteomes" id="UP001596043"/>
    </source>
</evidence>
<evidence type="ECO:0000256" key="1">
    <source>
        <dbReference type="SAM" id="Coils"/>
    </source>
</evidence>
<dbReference type="PANTHER" id="PTHR32182:SF23">
    <property type="entry name" value="ATP BINDING PROTEIN"/>
    <property type="match status" value="1"/>
</dbReference>
<name>A0ABV9HZ69_9FLAO</name>
<evidence type="ECO:0008006" key="4">
    <source>
        <dbReference type="Google" id="ProtNLM"/>
    </source>
</evidence>
<dbReference type="PANTHER" id="PTHR32182">
    <property type="entry name" value="DNA REPLICATION AND REPAIR PROTEIN RECF"/>
    <property type="match status" value="1"/>
</dbReference>
<gene>
    <name evidence="2" type="ORF">ACFO3O_12070</name>
</gene>
<comment type="caution">
    <text evidence="2">The sequence shown here is derived from an EMBL/GenBank/DDBJ whole genome shotgun (WGS) entry which is preliminary data.</text>
</comment>
<protein>
    <recommendedName>
        <fullName evidence="4">AAA domain-containing protein</fullName>
    </recommendedName>
</protein>
<feature type="coiled-coil region" evidence="1">
    <location>
        <begin position="643"/>
        <end position="695"/>
    </location>
</feature>
<accession>A0ABV9HZ69</accession>